<feature type="chain" id="PRO_5043761488" description="Peptidase M1 membrane alanine aminopeptidase domain-containing protein" evidence="2">
    <location>
        <begin position="38"/>
        <end position="702"/>
    </location>
</feature>
<dbReference type="EMBL" id="CP114014">
    <property type="protein sequence ID" value="XAY03697.1"/>
    <property type="molecule type" value="Genomic_DNA"/>
</dbReference>
<dbReference type="Gene3D" id="1.10.390.10">
    <property type="entry name" value="Neutral Protease Domain 2"/>
    <property type="match status" value="1"/>
</dbReference>
<feature type="compositionally biased region" description="Low complexity" evidence="1">
    <location>
        <begin position="196"/>
        <end position="208"/>
    </location>
</feature>
<dbReference type="PANTHER" id="PTHR11533">
    <property type="entry name" value="PROTEASE M1 ZINC METALLOPROTEASE"/>
    <property type="match status" value="1"/>
</dbReference>
<dbReference type="GO" id="GO:0008270">
    <property type="term" value="F:zinc ion binding"/>
    <property type="evidence" value="ECO:0007669"/>
    <property type="project" value="InterPro"/>
</dbReference>
<dbReference type="InterPro" id="IPR027268">
    <property type="entry name" value="Peptidase_M4/M1_CTD_sf"/>
</dbReference>
<dbReference type="Gene3D" id="2.60.40.1730">
    <property type="entry name" value="tricorn interacting facor f3 domain"/>
    <property type="match status" value="1"/>
</dbReference>
<proteinExistence type="predicted"/>
<dbReference type="InterPro" id="IPR050344">
    <property type="entry name" value="Peptidase_M1_aminopeptidases"/>
</dbReference>
<evidence type="ECO:0000256" key="2">
    <source>
        <dbReference type="SAM" id="SignalP"/>
    </source>
</evidence>
<protein>
    <recommendedName>
        <fullName evidence="3">Peptidase M1 membrane alanine aminopeptidase domain-containing protein</fullName>
    </recommendedName>
</protein>
<dbReference type="GO" id="GO:0008237">
    <property type="term" value="F:metallopeptidase activity"/>
    <property type="evidence" value="ECO:0007669"/>
    <property type="project" value="InterPro"/>
</dbReference>
<dbReference type="Pfam" id="PF01433">
    <property type="entry name" value="Peptidase_M1"/>
    <property type="match status" value="1"/>
</dbReference>
<dbReference type="InterPro" id="IPR014782">
    <property type="entry name" value="Peptidase_M1_dom"/>
</dbReference>
<dbReference type="SUPFAM" id="SSF55486">
    <property type="entry name" value="Metalloproteases ('zincins'), catalytic domain"/>
    <property type="match status" value="1"/>
</dbReference>
<organism evidence="4">
    <name type="scientific">Paraconexibacter sp. AEG42_29</name>
    <dbReference type="NCBI Taxonomy" id="2997339"/>
    <lineage>
        <taxon>Bacteria</taxon>
        <taxon>Bacillati</taxon>
        <taxon>Actinomycetota</taxon>
        <taxon>Thermoleophilia</taxon>
        <taxon>Solirubrobacterales</taxon>
        <taxon>Paraconexibacteraceae</taxon>
        <taxon>Paraconexibacter</taxon>
    </lineage>
</organism>
<evidence type="ECO:0000256" key="1">
    <source>
        <dbReference type="SAM" id="MobiDB-lite"/>
    </source>
</evidence>
<gene>
    <name evidence="4" type="ORF">DSM112329_00517</name>
</gene>
<dbReference type="CDD" id="cd09603">
    <property type="entry name" value="M1_APN_like"/>
    <property type="match status" value="1"/>
</dbReference>
<feature type="signal peptide" evidence="2">
    <location>
        <begin position="1"/>
        <end position="37"/>
    </location>
</feature>
<feature type="compositionally biased region" description="Pro residues" evidence="1">
    <location>
        <begin position="295"/>
        <end position="304"/>
    </location>
</feature>
<feature type="region of interest" description="Disordered" evidence="1">
    <location>
        <begin position="289"/>
        <end position="308"/>
    </location>
</feature>
<feature type="compositionally biased region" description="Pro residues" evidence="1">
    <location>
        <begin position="168"/>
        <end position="195"/>
    </location>
</feature>
<evidence type="ECO:0000313" key="4">
    <source>
        <dbReference type="EMBL" id="XAY03697.1"/>
    </source>
</evidence>
<evidence type="ECO:0000259" key="3">
    <source>
        <dbReference type="Pfam" id="PF01433"/>
    </source>
</evidence>
<dbReference type="InterPro" id="IPR042097">
    <property type="entry name" value="Aminopeptidase_N-like_N_sf"/>
</dbReference>
<accession>A0AAU7AQQ2</accession>
<feature type="region of interest" description="Disordered" evidence="1">
    <location>
        <begin position="168"/>
        <end position="215"/>
    </location>
</feature>
<dbReference type="KEGG" id="parq:DSM112329_00517"/>
<keyword evidence="2" id="KW-0732">Signal</keyword>
<feature type="domain" description="Peptidase M1 membrane alanine aminopeptidase" evidence="3">
    <location>
        <begin position="475"/>
        <end position="664"/>
    </location>
</feature>
<sequence length="702" mass="73576">MSRYMRARSAPSRPAVLAVLCAGGAALAGTAAATAHAAAPSGPGRPLASALSTTAKTVKAGTRVRVAGTVRNAGGRTSKVSLEFKLRSRGRPHVMIPLGRRITPDVRAGGSRRFSFLLTARGSTFPARVTSAYEVVVCVRRAPGDAVARCRKAPTGVTVVPPAVKPAPVPAPAPAPPPALPAPATPSPATPPTTPATPTTPTTPDPAAKYTPGARSLGDTLFPDIGGGGYDVQHYGLDLAYDIASKVLGGTATITLKATQDLSRLTLDFAPWLRVSAVTVDGVAAQFRQADDTPPASPPSPGLPALPGAAADTADYNLDITPPAPGLDRDKVVAVAITYSGVTRPVIDPDGAPDGWIPDTTYGAIAVSEPIGAMGWFPGNNVPFDKATFTTRISVPEVSPPWVAVGTGVLDGPPVVAGGRRTYTWNDPDPTAPYLASVAIAKFDLATDTSRSVPFYTAVDRSFDAAAKAKQLADLNRTPAILDYYAAYFGVPYPFNAMGGINPRQSVGYSLETQGKPTYAVSSAADSAGAGIDTVAHENGHMYFGDHVTLTQWKDIWLNEGMTEFAAWLWSVNQNGGPTLKARFDEVYGALEPNFWSIPPADPPTAGDIFDDNAMYQRGAATMTAIHEILGDARFRTLMRDWLTAPGHPGGNATTEQFIALVKAHDPARAARWDAFFREWLYTSYQGVGPATGRPAITPATF</sequence>
<dbReference type="AlphaFoldDB" id="A0AAU7AQQ2"/>
<name>A0AAU7AQQ2_9ACTN</name>
<dbReference type="PANTHER" id="PTHR11533:SF297">
    <property type="entry name" value="AMINOPEPTIDASE N"/>
    <property type="match status" value="1"/>
</dbReference>
<dbReference type="SUPFAM" id="SSF63737">
    <property type="entry name" value="Leukotriene A4 hydrolase N-terminal domain"/>
    <property type="match status" value="1"/>
</dbReference>
<reference evidence="4" key="1">
    <citation type="submission" date="2022-12" db="EMBL/GenBank/DDBJ databases">
        <title>Paraconexibacter alkalitolerans sp. nov. and Baekduia alba sp. nov., isolated from soil and emended description of the genera Paraconexibacter (Chun et al., 2020) and Baekduia (An et al., 2020).</title>
        <authorList>
            <person name="Vieira S."/>
            <person name="Huber K.J."/>
            <person name="Geppert A."/>
            <person name="Wolf J."/>
            <person name="Neumann-Schaal M."/>
            <person name="Muesken M."/>
            <person name="Overmann J."/>
        </authorList>
    </citation>
    <scope>NUCLEOTIDE SEQUENCE</scope>
    <source>
        <strain evidence="4">AEG42_29</strain>
    </source>
</reference>